<evidence type="ECO:0000313" key="1">
    <source>
        <dbReference type="EMBL" id="CAB0020452.1"/>
    </source>
</evidence>
<organism evidence="1 2">
    <name type="scientific">Nesidiocoris tenuis</name>
    <dbReference type="NCBI Taxonomy" id="355587"/>
    <lineage>
        <taxon>Eukaryota</taxon>
        <taxon>Metazoa</taxon>
        <taxon>Ecdysozoa</taxon>
        <taxon>Arthropoda</taxon>
        <taxon>Hexapoda</taxon>
        <taxon>Insecta</taxon>
        <taxon>Pterygota</taxon>
        <taxon>Neoptera</taxon>
        <taxon>Paraneoptera</taxon>
        <taxon>Hemiptera</taxon>
        <taxon>Heteroptera</taxon>
        <taxon>Panheteroptera</taxon>
        <taxon>Cimicomorpha</taxon>
        <taxon>Miridae</taxon>
        <taxon>Dicyphina</taxon>
        <taxon>Nesidiocoris</taxon>
    </lineage>
</organism>
<gene>
    <name evidence="1" type="ORF">NTEN_LOCUS24031</name>
</gene>
<dbReference type="AlphaFoldDB" id="A0A6H5HRW2"/>
<keyword evidence="2" id="KW-1185">Reference proteome</keyword>
<reference evidence="1 2" key="1">
    <citation type="submission" date="2020-02" db="EMBL/GenBank/DDBJ databases">
        <authorList>
            <person name="Ferguson B K."/>
        </authorList>
    </citation>
    <scope>NUCLEOTIDE SEQUENCE [LARGE SCALE GENOMIC DNA]</scope>
</reference>
<sequence>MKTPSIFTIPSLTCLPYQLWLGLQPDHHQLLLQELSTFCPFEVSEPSLWYNFRQLDFQLLSQGNVTRLTTDDQLLRKLWEPSLNLFIESKWKYCDRPKIENRNGASETTFLDDHNTSIYSVNMEHVRFLSTTDGSTWLLCRSHSHKNEPI</sequence>
<protein>
    <submittedName>
        <fullName evidence="1">Uncharacterized protein</fullName>
    </submittedName>
</protein>
<dbReference type="EMBL" id="CADCXU010035336">
    <property type="protein sequence ID" value="CAB0020452.1"/>
    <property type="molecule type" value="Genomic_DNA"/>
</dbReference>
<proteinExistence type="predicted"/>
<evidence type="ECO:0000313" key="2">
    <source>
        <dbReference type="Proteomes" id="UP000479000"/>
    </source>
</evidence>
<dbReference type="Proteomes" id="UP000479000">
    <property type="component" value="Unassembled WGS sequence"/>
</dbReference>
<accession>A0A6H5HRW2</accession>
<name>A0A6H5HRW2_9HEMI</name>